<organism evidence="3 4">
    <name type="scientific">Candidatus Avidehalobacter gallistercoris</name>
    <dbReference type="NCBI Taxonomy" id="2840694"/>
    <lineage>
        <taxon>Bacteria</taxon>
        <taxon>Bacillati</taxon>
        <taxon>Bacillota</taxon>
        <taxon>Clostridia</taxon>
        <taxon>Eubacteriales</taxon>
        <taxon>Peptococcaceae</taxon>
        <taxon>Peptococcaceae incertae sedis</taxon>
        <taxon>Candidatus Avidehalobacter</taxon>
    </lineage>
</organism>
<feature type="transmembrane region" description="Helical" evidence="2">
    <location>
        <begin position="69"/>
        <end position="94"/>
    </location>
</feature>
<keyword evidence="2" id="KW-0472">Membrane</keyword>
<gene>
    <name evidence="3" type="ORF">IAB00_05940</name>
</gene>
<feature type="region of interest" description="Disordered" evidence="1">
    <location>
        <begin position="174"/>
        <end position="211"/>
    </location>
</feature>
<name>A0A9D1HKM1_9FIRM</name>
<feature type="transmembrane region" description="Helical" evidence="2">
    <location>
        <begin position="6"/>
        <end position="24"/>
    </location>
</feature>
<protein>
    <submittedName>
        <fullName evidence="3">Uncharacterized protein</fullName>
    </submittedName>
</protein>
<sequence>MRAIIFGLAAVFLYGVMVGVKSLIGMFRYDKSCWPLAFSYVAYIVFVPLTFFIPGLYPSLSEADFSGHSLWKVCLLLLLVFMWLILGFCIKASYQRIITGESYWKPRDVAKKRILIGLAAAGVGGVVWLTGLTGHLQFLKGWWEKSCIILSLYLVVQGLVLIVRNFKYLKDRPKERVKTADESAPKKAAKKSSKPAYQHISYKGQKKKKQQ</sequence>
<evidence type="ECO:0000256" key="1">
    <source>
        <dbReference type="SAM" id="MobiDB-lite"/>
    </source>
</evidence>
<dbReference type="AlphaFoldDB" id="A0A9D1HKM1"/>
<proteinExistence type="predicted"/>
<evidence type="ECO:0000256" key="2">
    <source>
        <dbReference type="SAM" id="Phobius"/>
    </source>
</evidence>
<evidence type="ECO:0000313" key="3">
    <source>
        <dbReference type="EMBL" id="HIU10762.1"/>
    </source>
</evidence>
<dbReference type="EMBL" id="DVMH01000029">
    <property type="protein sequence ID" value="HIU10762.1"/>
    <property type="molecule type" value="Genomic_DNA"/>
</dbReference>
<keyword evidence="2" id="KW-1133">Transmembrane helix</keyword>
<comment type="caution">
    <text evidence="3">The sequence shown here is derived from an EMBL/GenBank/DDBJ whole genome shotgun (WGS) entry which is preliminary data.</text>
</comment>
<feature type="transmembrane region" description="Helical" evidence="2">
    <location>
        <begin position="148"/>
        <end position="166"/>
    </location>
</feature>
<feature type="transmembrane region" description="Helical" evidence="2">
    <location>
        <begin position="36"/>
        <end position="57"/>
    </location>
</feature>
<feature type="compositionally biased region" description="Basic and acidic residues" evidence="1">
    <location>
        <begin position="174"/>
        <end position="185"/>
    </location>
</feature>
<accession>A0A9D1HKM1</accession>
<feature type="transmembrane region" description="Helical" evidence="2">
    <location>
        <begin position="114"/>
        <end position="136"/>
    </location>
</feature>
<keyword evidence="2" id="KW-0812">Transmembrane</keyword>
<evidence type="ECO:0000313" key="4">
    <source>
        <dbReference type="Proteomes" id="UP000824124"/>
    </source>
</evidence>
<dbReference type="Proteomes" id="UP000824124">
    <property type="component" value="Unassembled WGS sequence"/>
</dbReference>
<reference evidence="3" key="2">
    <citation type="journal article" date="2021" name="PeerJ">
        <title>Extensive microbial diversity within the chicken gut microbiome revealed by metagenomics and culture.</title>
        <authorList>
            <person name="Gilroy R."/>
            <person name="Ravi A."/>
            <person name="Getino M."/>
            <person name="Pursley I."/>
            <person name="Horton D.L."/>
            <person name="Alikhan N.F."/>
            <person name="Baker D."/>
            <person name="Gharbi K."/>
            <person name="Hall N."/>
            <person name="Watson M."/>
            <person name="Adriaenssens E.M."/>
            <person name="Foster-Nyarko E."/>
            <person name="Jarju S."/>
            <person name="Secka A."/>
            <person name="Antonio M."/>
            <person name="Oren A."/>
            <person name="Chaudhuri R.R."/>
            <person name="La Ragione R."/>
            <person name="Hildebrand F."/>
            <person name="Pallen M.J."/>
        </authorList>
    </citation>
    <scope>NUCLEOTIDE SEQUENCE</scope>
    <source>
        <strain evidence="3">2830</strain>
    </source>
</reference>
<reference evidence="3" key="1">
    <citation type="submission" date="2020-10" db="EMBL/GenBank/DDBJ databases">
        <authorList>
            <person name="Gilroy R."/>
        </authorList>
    </citation>
    <scope>NUCLEOTIDE SEQUENCE</scope>
    <source>
        <strain evidence="3">2830</strain>
    </source>
</reference>